<reference evidence="2" key="1">
    <citation type="journal article" date="2013" name="Science">
        <title>Comparative analysis of bat genomes provides insight into the evolution of flight and immunity.</title>
        <authorList>
            <person name="Zhang G."/>
            <person name="Cowled C."/>
            <person name="Shi Z."/>
            <person name="Huang Z."/>
            <person name="Bishop-Lilly K.A."/>
            <person name="Fang X."/>
            <person name="Wynne J.W."/>
            <person name="Xiong Z."/>
            <person name="Baker M.L."/>
            <person name="Zhao W."/>
            <person name="Tachedjian M."/>
            <person name="Zhu Y."/>
            <person name="Zhou P."/>
            <person name="Jiang X."/>
            <person name="Ng J."/>
            <person name="Yang L."/>
            <person name="Wu L."/>
            <person name="Xiao J."/>
            <person name="Feng Y."/>
            <person name="Chen Y."/>
            <person name="Sun X."/>
            <person name="Zhang Y."/>
            <person name="Marsh G.A."/>
            <person name="Crameri G."/>
            <person name="Broder C.C."/>
            <person name="Frey K.G."/>
            <person name="Wang L.F."/>
            <person name="Wang J."/>
        </authorList>
    </citation>
    <scope>NUCLEOTIDE SEQUENCE [LARGE SCALE GENOMIC DNA]</scope>
</reference>
<keyword evidence="2" id="KW-1185">Reference proteome</keyword>
<sequence>MASPPTRCPALTPKPLHAKLQCAWPSPPNPLAFSGHFKPIPRVALGWSCLLWARPHPGTRGECGNLLPVVLCSFPRQGWPSRGGENSQGRKPIRGVPAWTAASSRIAAPLHRAAPSATQITVVLPHSSSKTLYLGTESGSVFVVQVPGFRTLEDRTISSDTVLQR</sequence>
<gene>
    <name evidence="1" type="ORF">MDA_GLEAN10003427</name>
</gene>
<name>L5M478_MYODS</name>
<dbReference type="AlphaFoldDB" id="L5M478"/>
<dbReference type="EMBL" id="KB104295">
    <property type="protein sequence ID" value="ELK33459.1"/>
    <property type="molecule type" value="Genomic_DNA"/>
</dbReference>
<protein>
    <submittedName>
        <fullName evidence="1">Lethal(2) giant larvae protein like protein 2</fullName>
    </submittedName>
</protein>
<organism evidence="1 2">
    <name type="scientific">Myotis davidii</name>
    <name type="common">David's myotis</name>
    <dbReference type="NCBI Taxonomy" id="225400"/>
    <lineage>
        <taxon>Eukaryota</taxon>
        <taxon>Metazoa</taxon>
        <taxon>Chordata</taxon>
        <taxon>Craniata</taxon>
        <taxon>Vertebrata</taxon>
        <taxon>Euteleostomi</taxon>
        <taxon>Mammalia</taxon>
        <taxon>Eutheria</taxon>
        <taxon>Laurasiatheria</taxon>
        <taxon>Chiroptera</taxon>
        <taxon>Yangochiroptera</taxon>
        <taxon>Vespertilionidae</taxon>
        <taxon>Myotis</taxon>
    </lineage>
</organism>
<evidence type="ECO:0000313" key="1">
    <source>
        <dbReference type="EMBL" id="ELK33459.1"/>
    </source>
</evidence>
<evidence type="ECO:0000313" key="2">
    <source>
        <dbReference type="Proteomes" id="UP000010556"/>
    </source>
</evidence>
<proteinExistence type="predicted"/>
<dbReference type="eggNOG" id="KOG1983">
    <property type="taxonomic scope" value="Eukaryota"/>
</dbReference>
<accession>L5M478</accession>
<dbReference type="Proteomes" id="UP000010556">
    <property type="component" value="Unassembled WGS sequence"/>
</dbReference>